<evidence type="ECO:0000256" key="5">
    <source>
        <dbReference type="SAM" id="MobiDB-lite"/>
    </source>
</evidence>
<feature type="compositionally biased region" description="Polar residues" evidence="5">
    <location>
        <begin position="365"/>
        <end position="399"/>
    </location>
</feature>
<feature type="region of interest" description="Disordered" evidence="5">
    <location>
        <begin position="269"/>
        <end position="292"/>
    </location>
</feature>
<dbReference type="SUPFAM" id="SSF48452">
    <property type="entry name" value="TPR-like"/>
    <property type="match status" value="2"/>
</dbReference>
<dbReference type="PROSITE" id="PS51166">
    <property type="entry name" value="CBM20"/>
    <property type="match status" value="1"/>
</dbReference>
<dbReference type="Pfam" id="PF13181">
    <property type="entry name" value="TPR_8"/>
    <property type="match status" value="2"/>
</dbReference>
<dbReference type="EMBL" id="CAJOBP010000984">
    <property type="protein sequence ID" value="CAF4242274.1"/>
    <property type="molecule type" value="Genomic_DNA"/>
</dbReference>
<keyword evidence="1 4" id="KW-0802">TPR repeat</keyword>
<dbReference type="Gene3D" id="1.25.40.10">
    <property type="entry name" value="Tetratricopeptide repeat domain"/>
    <property type="match status" value="4"/>
</dbReference>
<dbReference type="SMART" id="SM00028">
    <property type="entry name" value="TPR"/>
    <property type="match status" value="8"/>
</dbReference>
<dbReference type="GO" id="GO:0005737">
    <property type="term" value="C:cytoplasm"/>
    <property type="evidence" value="ECO:0007669"/>
    <property type="project" value="TreeGrafter"/>
</dbReference>
<dbReference type="InterPro" id="IPR002044">
    <property type="entry name" value="CBM20"/>
</dbReference>
<dbReference type="GO" id="GO:0007091">
    <property type="term" value="P:metaphase/anaphase transition of mitotic cell cycle"/>
    <property type="evidence" value="ECO:0007669"/>
    <property type="project" value="TreeGrafter"/>
</dbReference>
<dbReference type="InterPro" id="IPR029058">
    <property type="entry name" value="AB_hydrolase_fold"/>
</dbReference>
<dbReference type="SUPFAM" id="SSF53474">
    <property type="entry name" value="alpha/beta-Hydrolases"/>
    <property type="match status" value="1"/>
</dbReference>
<keyword evidence="10" id="KW-1185">Reference proteome</keyword>
<evidence type="ECO:0000256" key="1">
    <source>
        <dbReference type="ARBA" id="ARBA00022803"/>
    </source>
</evidence>
<feature type="compositionally biased region" description="Basic and acidic residues" evidence="5">
    <location>
        <begin position="330"/>
        <end position="344"/>
    </location>
</feature>
<dbReference type="Proteomes" id="UP000663848">
    <property type="component" value="Unassembled WGS sequence"/>
</dbReference>
<accession>A0A820E7T5</accession>
<dbReference type="PANTHER" id="PTHR12558">
    <property type="entry name" value="CELL DIVISION CYCLE 16,23,27"/>
    <property type="match status" value="1"/>
</dbReference>
<evidence type="ECO:0000256" key="3">
    <source>
        <dbReference type="ARBA" id="ARBA00039307"/>
    </source>
</evidence>
<dbReference type="Gene3D" id="3.40.50.1820">
    <property type="entry name" value="alpha/beta hydrolase"/>
    <property type="match status" value="1"/>
</dbReference>
<dbReference type="PANTHER" id="PTHR12558:SF13">
    <property type="entry name" value="CELL DIVISION CYCLE PROTEIN 27 HOMOLOG"/>
    <property type="match status" value="1"/>
</dbReference>
<dbReference type="EMBL" id="CAJOBR010001511">
    <property type="protein sequence ID" value="CAF4614136.1"/>
    <property type="molecule type" value="Genomic_DNA"/>
</dbReference>
<dbReference type="Pfam" id="PF12895">
    <property type="entry name" value="ANAPC3"/>
    <property type="match status" value="1"/>
</dbReference>
<proteinExistence type="inferred from homology"/>
<dbReference type="AlphaFoldDB" id="A0A820E7T5"/>
<dbReference type="Pfam" id="PF00515">
    <property type="entry name" value="TPR_1"/>
    <property type="match status" value="1"/>
</dbReference>
<evidence type="ECO:0000313" key="9">
    <source>
        <dbReference type="EMBL" id="CAF4614136.1"/>
    </source>
</evidence>
<evidence type="ECO:0000313" key="8">
    <source>
        <dbReference type="EMBL" id="CAF4297879.1"/>
    </source>
</evidence>
<dbReference type="GO" id="GO:0051301">
    <property type="term" value="P:cell division"/>
    <property type="evidence" value="ECO:0007669"/>
    <property type="project" value="TreeGrafter"/>
</dbReference>
<comment type="similarity">
    <text evidence="2">Belongs to the APC3/CDC27 family.</text>
</comment>
<dbReference type="InterPro" id="IPR011990">
    <property type="entry name" value="TPR-like_helical_dom_sf"/>
</dbReference>
<evidence type="ECO:0000256" key="2">
    <source>
        <dbReference type="ARBA" id="ARBA00038210"/>
    </source>
</evidence>
<feature type="repeat" description="TPR" evidence="4">
    <location>
        <begin position="562"/>
        <end position="595"/>
    </location>
</feature>
<feature type="domain" description="CBM20" evidence="6">
    <location>
        <begin position="791"/>
        <end position="896"/>
    </location>
</feature>
<evidence type="ECO:0000313" key="7">
    <source>
        <dbReference type="EMBL" id="CAF4242274.1"/>
    </source>
</evidence>
<feature type="repeat" description="TPR" evidence="4">
    <location>
        <begin position="528"/>
        <end position="561"/>
    </location>
</feature>
<dbReference type="Pfam" id="PF14559">
    <property type="entry name" value="TPR_19"/>
    <property type="match status" value="1"/>
</dbReference>
<reference evidence="7" key="1">
    <citation type="submission" date="2021-02" db="EMBL/GenBank/DDBJ databases">
        <authorList>
            <person name="Nowell W R."/>
        </authorList>
    </citation>
    <scope>NUCLEOTIDE SEQUENCE</scope>
</reference>
<dbReference type="PROSITE" id="PS50005">
    <property type="entry name" value="TPR"/>
    <property type="match status" value="2"/>
</dbReference>
<dbReference type="Proteomes" id="UP000663851">
    <property type="component" value="Unassembled WGS sequence"/>
</dbReference>
<dbReference type="InterPro" id="IPR019734">
    <property type="entry name" value="TPR_rpt"/>
</dbReference>
<organism evidence="7 10">
    <name type="scientific">Rotaria socialis</name>
    <dbReference type="NCBI Taxonomy" id="392032"/>
    <lineage>
        <taxon>Eukaryota</taxon>
        <taxon>Metazoa</taxon>
        <taxon>Spiralia</taxon>
        <taxon>Gnathifera</taxon>
        <taxon>Rotifera</taxon>
        <taxon>Eurotatoria</taxon>
        <taxon>Bdelloidea</taxon>
        <taxon>Philodinida</taxon>
        <taxon>Philodinidae</taxon>
        <taxon>Rotaria</taxon>
    </lineage>
</organism>
<dbReference type="EMBL" id="CAJOBO010000836">
    <property type="protein sequence ID" value="CAF4297879.1"/>
    <property type="molecule type" value="Genomic_DNA"/>
</dbReference>
<feature type="compositionally biased region" description="Basic residues" evidence="5">
    <location>
        <begin position="348"/>
        <end position="357"/>
    </location>
</feature>
<dbReference type="GO" id="GO:0016567">
    <property type="term" value="P:protein ubiquitination"/>
    <property type="evidence" value="ECO:0007669"/>
    <property type="project" value="TreeGrafter"/>
</dbReference>
<dbReference type="GO" id="GO:0005680">
    <property type="term" value="C:anaphase-promoting complex"/>
    <property type="evidence" value="ECO:0007669"/>
    <property type="project" value="TreeGrafter"/>
</dbReference>
<dbReference type="Pfam" id="PF00756">
    <property type="entry name" value="Esterase"/>
    <property type="match status" value="1"/>
</dbReference>
<evidence type="ECO:0000313" key="10">
    <source>
        <dbReference type="Proteomes" id="UP000663873"/>
    </source>
</evidence>
<name>A0A820E7T5_9BILA</name>
<sequence length="1157" mass="132458">MSVTIESIKVYVDQFIQNFDYADAIFLAERLYAEVKNDESIYLLARTYYLSGNINKSYWLLRNSSIEHVPNAKLLLAKCCFDTEKLYEAESILVGNCSSISALGVDDFINDHGDQAAYALQLLAKVCEKSDRNQKASECYRKSLKLNPFLWSSFEALCRLGERVDTSIFCSSAIKSNQSIIEYNQSQTCLTPYTELIKDIPSENQVTENSMNISSNIPIKERSQQRLLQAPATVMKLTDSILNVDSTNISGVITSTPIGLLSEQLQDNDKYTPPTIKPPDYIPTIRNPPLAPKRQNTRMIQQYGFDDVTTSTSTTAILHRHEIASTSISDTRKATTSTRKENKSIRATTKRNTRVTKTRPPCTDVTITPVPSSESPNKMTTRSQVRSSNTNLNCSTDTETINKRERQRKSQSNQRTSEIVENIINVFKLLGQGLQHLSQFECRQAIELFETISLKHLHTPWILSHLANCYYHLHDYQKSSLIYRELRTKFPYHIDGLEYYSTVLWHLKDDIALATLAHELSETDRKHPASWCASGNCLSLNHEYDKAIQAFKRAIQLAPESDYAYTLLGNEYSLVDELERAMACFRKAIQLNSRSYKAWNGMAMVYLKQEKFQSAEFNFTKATNIFQTNPDLICHLAVAQHKCNRSEGALSLLNDALRIDSKNALCKFHKAGLLLHLERYHEALTELEQLRQIAPKESLVYYLLSKVHRHLKNFHYSYMYMSWCMDLDPKGANNQLKENADKLYSKDEDLLLGMEDLASSVTEDDQSQMQSQSSLQDIQPMDSKFMYDLVSSCTNGVTVQFKLRQLPRFYTPLNDKIYLASSYNRWSPNDKQFEFNSLTKSLLVDFQNITNLEFKITRGSWSTAETWQDGTDRTNRKLTLSNFLQSIEISVEQWSDTSGGVHTATNQLYILDTNFSMSPYLPSTRRIWIYLPRSYSIESNRRYPVVYAHDGQNLFDTRTSFSGEWGIDESLDALSQQLIVVGIDNGGSERINELTPFPNSNYGGGQADKYLDFIVKNLRPYINTHFRTKPERENTAILGSSLGGLCSLYAALRHEDIFGLIGIFSPSLWFTNDIYTYAQNHRFQNSPPRLYFVGGQLESSSMISDMQRMVNLLKGTTKEYKEDKNQLAIIIASDGQHQEWFWKREFPNSIKWLFPSS</sequence>
<gene>
    <name evidence="8" type="ORF">HFQ381_LOCUS13347</name>
    <name evidence="9" type="ORF">QYT958_LOCUS12419</name>
    <name evidence="7" type="ORF">UJA718_LOCUS9017</name>
</gene>
<dbReference type="Proteomes" id="UP000663873">
    <property type="component" value="Unassembled WGS sequence"/>
</dbReference>
<dbReference type="GO" id="GO:2001070">
    <property type="term" value="F:starch binding"/>
    <property type="evidence" value="ECO:0007669"/>
    <property type="project" value="InterPro"/>
</dbReference>
<evidence type="ECO:0000259" key="6">
    <source>
        <dbReference type="PROSITE" id="PS51166"/>
    </source>
</evidence>
<dbReference type="GO" id="GO:0031145">
    <property type="term" value="P:anaphase-promoting complex-dependent catabolic process"/>
    <property type="evidence" value="ECO:0007669"/>
    <property type="project" value="TreeGrafter"/>
</dbReference>
<comment type="caution">
    <text evidence="7">The sequence shown here is derived from an EMBL/GenBank/DDBJ whole genome shotgun (WGS) entry which is preliminary data.</text>
</comment>
<protein>
    <recommendedName>
        <fullName evidence="3">Cell division cycle protein 27 homolog</fullName>
    </recommendedName>
</protein>
<feature type="region of interest" description="Disordered" evidence="5">
    <location>
        <begin position="328"/>
        <end position="415"/>
    </location>
</feature>
<evidence type="ECO:0000256" key="4">
    <source>
        <dbReference type="PROSITE-ProRule" id="PRU00339"/>
    </source>
</evidence>
<dbReference type="InterPro" id="IPR000801">
    <property type="entry name" value="Esterase-like"/>
</dbReference>